<dbReference type="EMBL" id="AUZY01002748">
    <property type="protein sequence ID" value="EQD71560.1"/>
    <property type="molecule type" value="Genomic_DNA"/>
</dbReference>
<dbReference type="InterPro" id="IPR001268">
    <property type="entry name" value="NADH_UbQ_OxRdtase_30kDa_su"/>
</dbReference>
<reference evidence="5" key="2">
    <citation type="journal article" date="2014" name="ISME J.">
        <title>Microbial stratification in low pH oxic and suboxic macroscopic growths along an acid mine drainage.</title>
        <authorList>
            <person name="Mendez-Garcia C."/>
            <person name="Mesa V."/>
            <person name="Sprenger R.R."/>
            <person name="Richter M."/>
            <person name="Diez M.S."/>
            <person name="Solano J."/>
            <person name="Bargiela R."/>
            <person name="Golyshina O.V."/>
            <person name="Manteca A."/>
            <person name="Ramos J.L."/>
            <person name="Gallego J.R."/>
            <person name="Llorente I."/>
            <person name="Martins Dos Santos V.A."/>
            <person name="Jensen O.N."/>
            <person name="Pelaez A.I."/>
            <person name="Sanchez J."/>
            <person name="Ferrer M."/>
        </authorList>
    </citation>
    <scope>NUCLEOTIDE SEQUENCE</scope>
</reference>
<dbReference type="Gene3D" id="3.30.460.80">
    <property type="entry name" value="NADH:ubiquinone oxidoreductase, 30kDa subunit"/>
    <property type="match status" value="1"/>
</dbReference>
<feature type="domain" description="NADH:ubiquinone oxidoreductase 30kDa subunit" evidence="3">
    <location>
        <begin position="38"/>
        <end position="150"/>
    </location>
</feature>
<dbReference type="GO" id="GO:0016151">
    <property type="term" value="F:nickel cation binding"/>
    <property type="evidence" value="ECO:0007669"/>
    <property type="project" value="InterPro"/>
</dbReference>
<keyword evidence="1" id="KW-0560">Oxidoreductase</keyword>
<dbReference type="InterPro" id="IPR001501">
    <property type="entry name" value="Ni-dep_hyd_lsu"/>
</dbReference>
<comment type="caution">
    <text evidence="5">The sequence shown here is derived from an EMBL/GenBank/DDBJ whole genome shotgun (WGS) entry which is preliminary data.</text>
</comment>
<dbReference type="GO" id="GO:0051287">
    <property type="term" value="F:NAD binding"/>
    <property type="evidence" value="ECO:0007669"/>
    <property type="project" value="InterPro"/>
</dbReference>
<evidence type="ECO:0000313" key="5">
    <source>
        <dbReference type="EMBL" id="EQD71560.1"/>
    </source>
</evidence>
<evidence type="ECO:0000259" key="3">
    <source>
        <dbReference type="Pfam" id="PF00329"/>
    </source>
</evidence>
<accession>T1CR09</accession>
<dbReference type="InterPro" id="IPR037232">
    <property type="entry name" value="NADH_quin_OxRdtase_su_C/D-like"/>
</dbReference>
<sequence>MPESSVWTVDFAARFQEPAVAVRASGHPVRVSQCQLSVAPEEWGRVAEEAARAGLRWGGLWAEDRDERIELAVVLEKCGIYLLVRTRMTDASPSVMSHTPHYPAADRSERRLADLFGIAFRGQADSRRWIRHQAWSAKEFPLRKTYSSAGHDAGLVRPDSGYPFLEAQGTGVCEIPVGPIHAGIIEPGHFRLQAVGESILNLEVRLGYVHKGIEKIAEGRDPDGLARLAGRVSGDATVAHTWAACMAMEHAAGMELPVRALALRAILAERERISNHLGDIGAICGDVGFTFGQYQFGRLRERCLRLHAELFGHRLMMDTIVPGGVSPDLPADGAHRLLEDGIGLRQELEELNTILGENSSLQDRWCTTGILTTEAARTLGVLGYVARASGIDFDLRRDAPYAPYDTLEVHVPIATAGDVAARVRVRQEEINVALGLIDELVSVLPGGPCRVPWSVPASDAEGLGCVEGWRGEHLAYVRFGPDNTIARYYPRDPSVLNWLALERLIIGNIVPDFPVCNKSLNGSYSGHDL</sequence>
<dbReference type="AlphaFoldDB" id="T1CR09"/>
<feature type="domain" description="NADH-quinone oxidoreductase subunit D" evidence="4">
    <location>
        <begin position="287"/>
        <end position="451"/>
    </location>
</feature>
<dbReference type="Gene3D" id="1.10.645.10">
    <property type="entry name" value="Cytochrome-c3 Hydrogenase, chain B"/>
    <property type="match status" value="1"/>
</dbReference>
<dbReference type="PANTHER" id="PTHR43485">
    <property type="entry name" value="HYDROGENASE-4 COMPONENT G"/>
    <property type="match status" value="1"/>
</dbReference>
<dbReference type="Pfam" id="PF00374">
    <property type="entry name" value="NiFeSe_Hases"/>
    <property type="match status" value="1"/>
</dbReference>
<evidence type="ECO:0000259" key="4">
    <source>
        <dbReference type="Pfam" id="PF00346"/>
    </source>
</evidence>
<dbReference type="InterPro" id="IPR001135">
    <property type="entry name" value="NADH_Q_OxRdtase_suD"/>
</dbReference>
<dbReference type="InterPro" id="IPR029014">
    <property type="entry name" value="NiFe-Hase_large"/>
</dbReference>
<dbReference type="SUPFAM" id="SSF143243">
    <property type="entry name" value="Nqo5-like"/>
    <property type="match status" value="1"/>
</dbReference>
<name>T1CR09_9ZZZZ</name>
<dbReference type="Pfam" id="PF00346">
    <property type="entry name" value="Complex1_49kDa"/>
    <property type="match status" value="1"/>
</dbReference>
<proteinExistence type="predicted"/>
<protein>
    <submittedName>
        <fullName evidence="5">Hydrogenase-4 component G</fullName>
    </submittedName>
</protein>
<dbReference type="GO" id="GO:0008137">
    <property type="term" value="F:NADH dehydrogenase (ubiquinone) activity"/>
    <property type="evidence" value="ECO:0007669"/>
    <property type="project" value="InterPro"/>
</dbReference>
<dbReference type="Pfam" id="PF00329">
    <property type="entry name" value="Complex1_30kDa"/>
    <property type="match status" value="1"/>
</dbReference>
<reference evidence="5" key="1">
    <citation type="submission" date="2013-08" db="EMBL/GenBank/DDBJ databases">
        <authorList>
            <person name="Mendez C."/>
            <person name="Richter M."/>
            <person name="Ferrer M."/>
            <person name="Sanchez J."/>
        </authorList>
    </citation>
    <scope>NUCLEOTIDE SEQUENCE</scope>
</reference>
<dbReference type="InterPro" id="IPR052197">
    <property type="entry name" value="ComplexI_49kDa-like"/>
</dbReference>
<dbReference type="PANTHER" id="PTHR43485:SF1">
    <property type="entry name" value="FORMATE HYDROGENLYASE SUBUNIT 5-RELATED"/>
    <property type="match status" value="1"/>
</dbReference>
<evidence type="ECO:0000256" key="1">
    <source>
        <dbReference type="ARBA" id="ARBA00023002"/>
    </source>
</evidence>
<dbReference type="SUPFAM" id="SSF56762">
    <property type="entry name" value="HydB/Nqo4-like"/>
    <property type="match status" value="1"/>
</dbReference>
<evidence type="ECO:0000256" key="2">
    <source>
        <dbReference type="ARBA" id="ARBA00023027"/>
    </source>
</evidence>
<gene>
    <name evidence="5" type="ORF">B1B_04394</name>
</gene>
<dbReference type="GO" id="GO:0016651">
    <property type="term" value="F:oxidoreductase activity, acting on NAD(P)H"/>
    <property type="evidence" value="ECO:0007669"/>
    <property type="project" value="InterPro"/>
</dbReference>
<organism evidence="5">
    <name type="scientific">mine drainage metagenome</name>
    <dbReference type="NCBI Taxonomy" id="410659"/>
    <lineage>
        <taxon>unclassified sequences</taxon>
        <taxon>metagenomes</taxon>
        <taxon>ecological metagenomes</taxon>
    </lineage>
</organism>
<keyword evidence="2" id="KW-0520">NAD</keyword>
<dbReference type="GO" id="GO:0048038">
    <property type="term" value="F:quinone binding"/>
    <property type="evidence" value="ECO:0007669"/>
    <property type="project" value="InterPro"/>
</dbReference>